<evidence type="ECO:0000256" key="1">
    <source>
        <dbReference type="SAM" id="MobiDB-lite"/>
    </source>
</evidence>
<comment type="caution">
    <text evidence="2">The sequence shown here is derived from an EMBL/GenBank/DDBJ whole genome shotgun (WGS) entry which is preliminary data.</text>
</comment>
<dbReference type="AlphaFoldDB" id="A0AAD6IWQ6"/>
<evidence type="ECO:0000313" key="3">
    <source>
        <dbReference type="Proteomes" id="UP001221413"/>
    </source>
</evidence>
<feature type="region of interest" description="Disordered" evidence="1">
    <location>
        <begin position="75"/>
        <end position="118"/>
    </location>
</feature>
<evidence type="ECO:0000313" key="2">
    <source>
        <dbReference type="EMBL" id="KAJ6259339.1"/>
    </source>
</evidence>
<proteinExistence type="predicted"/>
<reference evidence="2" key="1">
    <citation type="submission" date="2023-01" db="EMBL/GenBank/DDBJ databases">
        <title>The chitinases involved in constricting ring structure development in the nematode-trapping fungus Drechslerella dactyloides.</title>
        <authorList>
            <person name="Wang R."/>
            <person name="Zhang L."/>
            <person name="Tang P."/>
            <person name="Li S."/>
            <person name="Liang L."/>
        </authorList>
    </citation>
    <scope>NUCLEOTIDE SEQUENCE</scope>
    <source>
        <strain evidence="2">YMF1.00031</strain>
    </source>
</reference>
<dbReference type="EMBL" id="JAQGDS010000007">
    <property type="protein sequence ID" value="KAJ6259339.1"/>
    <property type="molecule type" value="Genomic_DNA"/>
</dbReference>
<protein>
    <submittedName>
        <fullName evidence="2">Uncharacterized protein</fullName>
    </submittedName>
</protein>
<keyword evidence="3" id="KW-1185">Reference proteome</keyword>
<organism evidence="2 3">
    <name type="scientific">Drechslerella dactyloides</name>
    <name type="common">Nematode-trapping fungus</name>
    <name type="synonym">Arthrobotrys dactyloides</name>
    <dbReference type="NCBI Taxonomy" id="74499"/>
    <lineage>
        <taxon>Eukaryota</taxon>
        <taxon>Fungi</taxon>
        <taxon>Dikarya</taxon>
        <taxon>Ascomycota</taxon>
        <taxon>Pezizomycotina</taxon>
        <taxon>Orbiliomycetes</taxon>
        <taxon>Orbiliales</taxon>
        <taxon>Orbiliaceae</taxon>
        <taxon>Drechslerella</taxon>
    </lineage>
</organism>
<sequence length="806" mass="90702">MEQAYDIWHSHQMDNQRYIPRGFQNRAVNDQSHEQPNVQPGRAIEFDAPPKLQLPVPAELNKPLFPEGFQRFEELSDSSNEETVESKKDSVPPATDTKGGTVEKPAEKYANDSSNVAHSNTQADDVLTALAEQYLAVVPQPFVPRPAPETFRDDTMFRPAVQTNGTALTIDRGVARLLEQAPGSSNSPADRFIREPRAIPKEMLGLPRPPRKLTFNHKPEIGVELPDKESLYLDRFPLKFTFPICELWLEGLTNANIRFPRGSITHPLTPNPSDESAKSKDLFGKTIRLTVLADQNGARQAITLLAHAQWCLNEFEKAQNIYCPDLRRMSASVRGSFTQSVPVFEGPANKEGFIPSHVHAFWTHERVKYNRAKFLRSFFDECPSWHGRLNLAVMFALMCSYTEGTAVVKSMDDIMEMSEKAKKDGFSDGAFGRMNVVCDDIFRYFYMRFRRVHREGPLYKYKNTMKGVDQFLNLIGSVFERDDFVDVLARKTPIEFRKLSEEELLALREQEKQGVNPESLSIAIEESEKENSNIFSDSQGNFRKAIQKTRNFLQKLHKNDTDEPSHAAPAALNPDEPADPNHVVCCIIFPRGQQDITEELDKAHPWEDQLFWFLTEWYCPGIHAHVSPITFLPANALSTAYAVAVGFRQMKVWLEEPAPAPLPVPDLSEIFKPVSRNASPALSRKSSVTSGATVAPPESATYTVRAQHMEAHLADGLHAVPVPDGEPYPHPITFVAREDIPLPDPLLLRLHRAVSMAATCSGAWAAGDEVMEAEKPARCRWCKVDFPHYCLPSAMQLSSKKLSSKK</sequence>
<accession>A0AAD6IWQ6</accession>
<feature type="compositionally biased region" description="Polar residues" evidence="1">
    <location>
        <begin position="26"/>
        <end position="38"/>
    </location>
</feature>
<dbReference type="Proteomes" id="UP001221413">
    <property type="component" value="Unassembled WGS sequence"/>
</dbReference>
<gene>
    <name evidence="2" type="ORF">Dda_6239</name>
</gene>
<feature type="region of interest" description="Disordered" evidence="1">
    <location>
        <begin position="22"/>
        <end position="43"/>
    </location>
</feature>
<name>A0AAD6IWQ6_DREDA</name>